<dbReference type="InterPro" id="IPR026572">
    <property type="entry name" value="TMEM267"/>
</dbReference>
<organism evidence="7 8">
    <name type="scientific">Patella caerulea</name>
    <name type="common">Rayed Mediterranean limpet</name>
    <dbReference type="NCBI Taxonomy" id="87958"/>
    <lineage>
        <taxon>Eukaryota</taxon>
        <taxon>Metazoa</taxon>
        <taxon>Spiralia</taxon>
        <taxon>Lophotrochozoa</taxon>
        <taxon>Mollusca</taxon>
        <taxon>Gastropoda</taxon>
        <taxon>Patellogastropoda</taxon>
        <taxon>Patelloidea</taxon>
        <taxon>Patellidae</taxon>
        <taxon>Patella</taxon>
    </lineage>
</organism>
<keyword evidence="8" id="KW-1185">Reference proteome</keyword>
<evidence type="ECO:0000256" key="5">
    <source>
        <dbReference type="ARBA" id="ARBA00023136"/>
    </source>
</evidence>
<evidence type="ECO:0000313" key="8">
    <source>
        <dbReference type="Proteomes" id="UP001347796"/>
    </source>
</evidence>
<dbReference type="Proteomes" id="UP001347796">
    <property type="component" value="Unassembled WGS sequence"/>
</dbReference>
<gene>
    <name evidence="7" type="ORF">SNE40_007704</name>
</gene>
<feature type="transmembrane region" description="Helical" evidence="6">
    <location>
        <begin position="24"/>
        <end position="42"/>
    </location>
</feature>
<evidence type="ECO:0000256" key="6">
    <source>
        <dbReference type="SAM" id="Phobius"/>
    </source>
</evidence>
<feature type="transmembrane region" description="Helical" evidence="6">
    <location>
        <begin position="62"/>
        <end position="80"/>
    </location>
</feature>
<keyword evidence="4 6" id="KW-1133">Transmembrane helix</keyword>
<dbReference type="AlphaFoldDB" id="A0AAN8JZJ9"/>
<accession>A0AAN8JZJ9</accession>
<evidence type="ECO:0000256" key="2">
    <source>
        <dbReference type="ARBA" id="ARBA00013977"/>
    </source>
</evidence>
<comment type="caution">
    <text evidence="7">The sequence shown here is derived from an EMBL/GenBank/DDBJ whole genome shotgun (WGS) entry which is preliminary data.</text>
</comment>
<evidence type="ECO:0000256" key="3">
    <source>
        <dbReference type="ARBA" id="ARBA00022692"/>
    </source>
</evidence>
<dbReference type="EMBL" id="JAZGQO010000006">
    <property type="protein sequence ID" value="KAK6185482.1"/>
    <property type="molecule type" value="Genomic_DNA"/>
</dbReference>
<reference evidence="7 8" key="1">
    <citation type="submission" date="2024-01" db="EMBL/GenBank/DDBJ databases">
        <title>The genome of the rayed Mediterranean limpet Patella caerulea (Linnaeus, 1758).</title>
        <authorList>
            <person name="Anh-Thu Weber A."/>
            <person name="Halstead-Nussloch G."/>
        </authorList>
    </citation>
    <scope>NUCLEOTIDE SEQUENCE [LARGE SCALE GENOMIC DNA]</scope>
    <source>
        <strain evidence="7">AATW-2023a</strain>
        <tissue evidence="7">Whole specimen</tissue>
    </source>
</reference>
<evidence type="ECO:0000256" key="1">
    <source>
        <dbReference type="ARBA" id="ARBA00004141"/>
    </source>
</evidence>
<dbReference type="PANTHER" id="PTHR13628:SF1">
    <property type="entry name" value="TRANSMEMBRANE PROTEIN 267"/>
    <property type="match status" value="1"/>
</dbReference>
<dbReference type="PANTHER" id="PTHR13628">
    <property type="entry name" value="TRANSMEMBRANE PROTEIN 267"/>
    <property type="match status" value="1"/>
</dbReference>
<evidence type="ECO:0000313" key="7">
    <source>
        <dbReference type="EMBL" id="KAK6185482.1"/>
    </source>
</evidence>
<keyword evidence="5 6" id="KW-0472">Membrane</keyword>
<protein>
    <recommendedName>
        <fullName evidence="2">Transmembrane protein 267</fullName>
    </recommendedName>
</protein>
<comment type="subcellular location">
    <subcellularLocation>
        <location evidence="1">Membrane</location>
        <topology evidence="1">Multi-pass membrane protein</topology>
    </subcellularLocation>
</comment>
<sequence>MTHGIVGFFSWAIVINFNFKGNQILSLLLCFFLALGVDLDHFIEAKSTDIKDAINLPRRPPFHKSTIIPLVSGAAALFGYMFHSKLLQIFSLLFTTAWLSHHIRDATRRGLWFPPIGSTPPIPYKLYLCLIMLIPLGIRTIYSLNHVNCKNRFSNCIV</sequence>
<dbReference type="GO" id="GO:0016020">
    <property type="term" value="C:membrane"/>
    <property type="evidence" value="ECO:0007669"/>
    <property type="project" value="UniProtKB-SubCell"/>
</dbReference>
<proteinExistence type="predicted"/>
<name>A0AAN8JZJ9_PATCE</name>
<keyword evidence="3 6" id="KW-0812">Transmembrane</keyword>
<evidence type="ECO:0000256" key="4">
    <source>
        <dbReference type="ARBA" id="ARBA00022989"/>
    </source>
</evidence>